<feature type="compositionally biased region" description="Basic and acidic residues" evidence="1">
    <location>
        <begin position="23"/>
        <end position="32"/>
    </location>
</feature>
<dbReference type="EMBL" id="CAUJNA010000341">
    <property type="protein sequence ID" value="CAJ1375808.1"/>
    <property type="molecule type" value="Genomic_DNA"/>
</dbReference>
<reference evidence="2" key="1">
    <citation type="submission" date="2023-08" db="EMBL/GenBank/DDBJ databases">
        <authorList>
            <person name="Chen Y."/>
            <person name="Shah S."/>
            <person name="Dougan E. K."/>
            <person name="Thang M."/>
            <person name="Chan C."/>
        </authorList>
    </citation>
    <scope>NUCLEOTIDE SEQUENCE</scope>
</reference>
<gene>
    <name evidence="2" type="ORF">EVOR1521_LOCUS5004</name>
</gene>
<organism evidence="2 3">
    <name type="scientific">Effrenium voratum</name>
    <dbReference type="NCBI Taxonomy" id="2562239"/>
    <lineage>
        <taxon>Eukaryota</taxon>
        <taxon>Sar</taxon>
        <taxon>Alveolata</taxon>
        <taxon>Dinophyceae</taxon>
        <taxon>Suessiales</taxon>
        <taxon>Symbiodiniaceae</taxon>
        <taxon>Effrenium</taxon>
    </lineage>
</organism>
<dbReference type="AlphaFoldDB" id="A0AA36MQ06"/>
<evidence type="ECO:0000313" key="3">
    <source>
        <dbReference type="Proteomes" id="UP001178507"/>
    </source>
</evidence>
<feature type="compositionally biased region" description="Low complexity" evidence="1">
    <location>
        <begin position="756"/>
        <end position="783"/>
    </location>
</feature>
<evidence type="ECO:0000313" key="2">
    <source>
        <dbReference type="EMBL" id="CAJ1375808.1"/>
    </source>
</evidence>
<protein>
    <submittedName>
        <fullName evidence="2">Uncharacterized protein</fullName>
    </submittedName>
</protein>
<accession>A0AA36MQ06</accession>
<sequence>MAALGLDQVLELANEYDAQGNEGRGEGAERERRRGRGQARRQPLGRGLRQRNQRANLQARRAGARFAVKKRQLVLQSEHFNKTGQARTQDHQLPDAELSRKVATGRHRPGKQLLSVVQYAQWAMASPPSVAGGGLGPCNVAAEHTCGVGRSKVADQDDICRGAGCCSGREEAVDKAEKLIVAEILKPMPLPAMNKWNKAAFKAEFGALRDDEESNNSNSEDAKLEVPINEAKKWRILARRRNMRATNFLAEPQSLWINLLWCHLACSSMALRAMLFKNAAWFSDRSPRELSRPRHLLGIFCDPDTNPAWANLQELLDILENPEQRLPFLVWKFGPVARWPQARRRIVRKAIMVMTGQLARKLILPWKQYPWRLWPLALQDVDERERQACAQALLSSKPCCLDSGFSKRLKALHPRESELLSAEVRSFLDAAFARVTVTSTFIERYNVFLSDFRKNLRAQDVGGDGGRANFAQDATAAWRSLSAADKASYSLRARGINGLRKRSAESLEEAAPEADESGGLWGMCNLQEKWPISSNVLRADMGEERAALKDHQALIETDDDLPDASDSLFSVCPHGGYEASLGEDELQVYREIHDDLVTAFRAHEPLKRDLSAHPLILQWRSSSKQQQRFAAVAFNVRKAPWDMVMLQLEPQSDSDGSRCPFVLKMQRGRGVRLLRADIEFCNELARSASEMRQIQRAARAAKLAQGLVVAAKRQKRGQGRRRGRGQRPPPLQGDDDLSFSEGWGSDSASEAEEVEANPASSSAGPGSASSSAGPGSAAAASSGPAPPVKSKLQSRAIPWGPFQIAPIVPAAGQSGWGAIGGQHCDQGNTLSCKKAVSRSSTLTDADCVLRLKRWLLAGHSDQQWPSHRRRSHHVELGGKGLQDFADGMTEAEMDELVASWS</sequence>
<keyword evidence="3" id="KW-1185">Reference proteome</keyword>
<feature type="region of interest" description="Disordered" evidence="1">
    <location>
        <begin position="709"/>
        <end position="793"/>
    </location>
</feature>
<proteinExistence type="predicted"/>
<comment type="caution">
    <text evidence="2">The sequence shown here is derived from an EMBL/GenBank/DDBJ whole genome shotgun (WGS) entry which is preliminary data.</text>
</comment>
<feature type="region of interest" description="Disordered" evidence="1">
    <location>
        <begin position="17"/>
        <end position="61"/>
    </location>
</feature>
<name>A0AA36MQ06_9DINO</name>
<dbReference type="Proteomes" id="UP001178507">
    <property type="component" value="Unassembled WGS sequence"/>
</dbReference>
<feature type="compositionally biased region" description="Basic residues" evidence="1">
    <location>
        <begin position="712"/>
        <end position="725"/>
    </location>
</feature>
<evidence type="ECO:0000256" key="1">
    <source>
        <dbReference type="SAM" id="MobiDB-lite"/>
    </source>
</evidence>